<dbReference type="Proteomes" id="UP000279833">
    <property type="component" value="Unassembled WGS sequence"/>
</dbReference>
<reference evidence="1 2" key="2">
    <citation type="submission" date="2018-11" db="EMBL/GenBank/DDBJ databases">
        <authorList>
            <consortium name="Pathogen Informatics"/>
        </authorList>
    </citation>
    <scope>NUCLEOTIDE SEQUENCE [LARGE SCALE GENOMIC DNA]</scope>
    <source>
        <strain evidence="1">Dakar</strain>
        <strain evidence="2">Dakar, Senegal</strain>
    </source>
</reference>
<protein>
    <submittedName>
        <fullName evidence="1 3">Uncharacterized protein</fullName>
    </submittedName>
</protein>
<dbReference type="EMBL" id="UZAK01037651">
    <property type="protein sequence ID" value="VDP59345.1"/>
    <property type="molecule type" value="Genomic_DNA"/>
</dbReference>
<evidence type="ECO:0000313" key="3">
    <source>
        <dbReference type="WBParaSite" id="SCUD_0001548101-mRNA-1"/>
    </source>
</evidence>
<evidence type="ECO:0000313" key="1">
    <source>
        <dbReference type="EMBL" id="VDP59345.1"/>
    </source>
</evidence>
<accession>A0A183KKB7</accession>
<evidence type="ECO:0000313" key="2">
    <source>
        <dbReference type="Proteomes" id="UP000279833"/>
    </source>
</evidence>
<keyword evidence="2" id="KW-1185">Reference proteome</keyword>
<dbReference type="AlphaFoldDB" id="A0A183KKB7"/>
<dbReference type="WBParaSite" id="SCUD_0001548101-mRNA-1">
    <property type="protein sequence ID" value="SCUD_0001548101-mRNA-1"/>
    <property type="gene ID" value="SCUD_0001548101"/>
</dbReference>
<reference evidence="3" key="1">
    <citation type="submission" date="2016-06" db="UniProtKB">
        <authorList>
            <consortium name="WormBaseParasite"/>
        </authorList>
    </citation>
    <scope>IDENTIFICATION</scope>
</reference>
<organism evidence="3">
    <name type="scientific">Schistosoma curassoni</name>
    <dbReference type="NCBI Taxonomy" id="6186"/>
    <lineage>
        <taxon>Eukaryota</taxon>
        <taxon>Metazoa</taxon>
        <taxon>Spiralia</taxon>
        <taxon>Lophotrochozoa</taxon>
        <taxon>Platyhelminthes</taxon>
        <taxon>Trematoda</taxon>
        <taxon>Digenea</taxon>
        <taxon>Strigeidida</taxon>
        <taxon>Schistosomatoidea</taxon>
        <taxon>Schistosomatidae</taxon>
        <taxon>Schistosoma</taxon>
    </lineage>
</organism>
<sequence>MLQDFTHINNLMHFEYTIVQNYIQTKSERPT</sequence>
<proteinExistence type="predicted"/>
<gene>
    <name evidence="1" type="ORF">SCUD_LOCUS15478</name>
</gene>
<name>A0A183KKB7_9TREM</name>